<dbReference type="GO" id="GO:0015833">
    <property type="term" value="P:peptide transport"/>
    <property type="evidence" value="ECO:0007669"/>
    <property type="project" value="TreeGrafter"/>
</dbReference>
<gene>
    <name evidence="4" type="ORF">EVA68_08390</name>
</gene>
<name>A0A520RX79_9GAMM</name>
<reference evidence="4 5" key="1">
    <citation type="submission" date="2019-02" db="EMBL/GenBank/DDBJ databases">
        <title>Prokaryotic population dynamics and viral predation in marine succession experiment using metagenomics: the confinement effect.</title>
        <authorList>
            <person name="Haro-Moreno J.M."/>
            <person name="Rodriguez-Valera F."/>
            <person name="Lopez-Perez M."/>
        </authorList>
    </citation>
    <scope>NUCLEOTIDE SEQUENCE [LARGE SCALE GENOMIC DNA]</scope>
    <source>
        <strain evidence="4">MED-G157</strain>
    </source>
</reference>
<dbReference type="GO" id="GO:1904680">
    <property type="term" value="F:peptide transmembrane transporter activity"/>
    <property type="evidence" value="ECO:0007669"/>
    <property type="project" value="TreeGrafter"/>
</dbReference>
<dbReference type="PANTHER" id="PTHR30290:SF64">
    <property type="entry name" value="ABC TRANSPORTER PERIPLASMIC BINDING PROTEIN"/>
    <property type="match status" value="1"/>
</dbReference>
<keyword evidence="2" id="KW-0472">Membrane</keyword>
<dbReference type="Gene3D" id="3.10.105.10">
    <property type="entry name" value="Dipeptide-binding Protein, Domain 3"/>
    <property type="match status" value="1"/>
</dbReference>
<dbReference type="Gene3D" id="3.40.190.10">
    <property type="entry name" value="Periplasmic binding protein-like II"/>
    <property type="match status" value="1"/>
</dbReference>
<dbReference type="PIRSF" id="PIRSF002741">
    <property type="entry name" value="MppA"/>
    <property type="match status" value="1"/>
</dbReference>
<evidence type="ECO:0000259" key="3">
    <source>
        <dbReference type="Pfam" id="PF00496"/>
    </source>
</evidence>
<evidence type="ECO:0000313" key="4">
    <source>
        <dbReference type="EMBL" id="RZO74794.1"/>
    </source>
</evidence>
<dbReference type="InterPro" id="IPR030678">
    <property type="entry name" value="Peptide/Ni-bd"/>
</dbReference>
<dbReference type="Pfam" id="PF00496">
    <property type="entry name" value="SBP_bac_5"/>
    <property type="match status" value="1"/>
</dbReference>
<keyword evidence="1" id="KW-0732">Signal</keyword>
<dbReference type="GO" id="GO:0030288">
    <property type="term" value="C:outer membrane-bounded periplasmic space"/>
    <property type="evidence" value="ECO:0007669"/>
    <property type="project" value="TreeGrafter"/>
</dbReference>
<keyword evidence="2" id="KW-0812">Transmembrane</keyword>
<dbReference type="InterPro" id="IPR039424">
    <property type="entry name" value="SBP_5"/>
</dbReference>
<evidence type="ECO:0000256" key="2">
    <source>
        <dbReference type="SAM" id="Phobius"/>
    </source>
</evidence>
<feature type="transmembrane region" description="Helical" evidence="2">
    <location>
        <begin position="37"/>
        <end position="60"/>
    </location>
</feature>
<comment type="caution">
    <text evidence="4">The sequence shown here is derived from an EMBL/GenBank/DDBJ whole genome shotgun (WGS) entry which is preliminary data.</text>
</comment>
<dbReference type="AlphaFoldDB" id="A0A520RX79"/>
<feature type="domain" description="Solute-binding protein family 5" evidence="3">
    <location>
        <begin position="142"/>
        <end position="526"/>
    </location>
</feature>
<evidence type="ECO:0000313" key="5">
    <source>
        <dbReference type="Proteomes" id="UP000316199"/>
    </source>
</evidence>
<dbReference type="GO" id="GO:0042884">
    <property type="term" value="P:microcin transport"/>
    <property type="evidence" value="ECO:0007669"/>
    <property type="project" value="TreeGrafter"/>
</dbReference>
<protein>
    <submittedName>
        <fullName evidence="4">ABC transporter substrate-binding protein</fullName>
    </submittedName>
</protein>
<dbReference type="SUPFAM" id="SSF53850">
    <property type="entry name" value="Periplasmic binding protein-like II"/>
    <property type="match status" value="1"/>
</dbReference>
<dbReference type="EMBL" id="SHAG01000061">
    <property type="protein sequence ID" value="RZO74794.1"/>
    <property type="molecule type" value="Genomic_DNA"/>
</dbReference>
<keyword evidence="2" id="KW-1133">Transmembrane helix</keyword>
<dbReference type="Proteomes" id="UP000316199">
    <property type="component" value="Unassembled WGS sequence"/>
</dbReference>
<dbReference type="GO" id="GO:0043190">
    <property type="term" value="C:ATP-binding cassette (ABC) transporter complex"/>
    <property type="evidence" value="ECO:0007669"/>
    <property type="project" value="InterPro"/>
</dbReference>
<sequence>MKTTLKNLGSQSFQLKVSSRGKVASWGKMRLFPKNRICQHTFCSILIFFVFLPTTLFTLAEQPDYQHGISLLHELKYPPDFEHFEYANPNAPKGGELKLATNTYIQNFAGVPGTGTPSAQGLGRTVDRLLIRTADELSGLYGQLLSGIALSEDKRSLYLQIHKNARWHDGVPITTRDVKFSYEDLLTRVFGKAYLESWIKSMEILNDKELVLHHRYIFTNSNLVALTWFPIRPAHYYADKEPGAPTLTPPVGSGPYRVVEFNNGFVRYERVKDYWGRDIPVNRGRYNFDFIQYDVYRDATVAREALRKGLFDIYFETDIGHWKSSYDIPAVERGLLIQETRSLKKFIGQQTAIVWNLDQKQLQDVRVREALTLAFDFEWQNRVFHHNTQSRANSYFANSAFASTELPNGSELVILENYRDQVPKRVFKEPFLLPVSNGSDVNRSALKRAKDLLVDAGWQIKDGRLINFEGRPFLLELTTQDPAMRRILLPYIESLKILGIDAKLRLLDSIAWINFLRQRKFDGYIRTHDFLNPPLGELGSYFGSKTTDMELGGNIAGIRDPIIDLLIQNTEAITSIESAITNTRALDRVLLWGFYHLPLNGVDKERFVFWNKFGRPQQEAVGKYEYLIGSAIRLIDSWWIVPI</sequence>
<accession>A0A520RX79</accession>
<proteinExistence type="predicted"/>
<dbReference type="CDD" id="cd08497">
    <property type="entry name" value="MbnE-like"/>
    <property type="match status" value="1"/>
</dbReference>
<dbReference type="PANTHER" id="PTHR30290">
    <property type="entry name" value="PERIPLASMIC BINDING COMPONENT OF ABC TRANSPORTER"/>
    <property type="match status" value="1"/>
</dbReference>
<evidence type="ECO:0000256" key="1">
    <source>
        <dbReference type="ARBA" id="ARBA00022729"/>
    </source>
</evidence>
<dbReference type="InterPro" id="IPR000914">
    <property type="entry name" value="SBP_5_dom"/>
</dbReference>
<organism evidence="4 5">
    <name type="scientific">OM182 bacterium</name>
    <dbReference type="NCBI Taxonomy" id="2510334"/>
    <lineage>
        <taxon>Bacteria</taxon>
        <taxon>Pseudomonadati</taxon>
        <taxon>Pseudomonadota</taxon>
        <taxon>Gammaproteobacteria</taxon>
        <taxon>OMG group</taxon>
        <taxon>OM182 clade</taxon>
    </lineage>
</organism>